<comment type="caution">
    <text evidence="3">The sequence shown here is derived from an EMBL/GenBank/DDBJ whole genome shotgun (WGS) entry which is preliminary data.</text>
</comment>
<accession>A0A150GG34</accession>
<feature type="region of interest" description="Disordered" evidence="1">
    <location>
        <begin position="203"/>
        <end position="232"/>
    </location>
</feature>
<dbReference type="InterPro" id="IPR052981">
    <property type="entry name" value="Ingression_C2_domain"/>
</dbReference>
<evidence type="ECO:0000259" key="2">
    <source>
        <dbReference type="PROSITE" id="PS50004"/>
    </source>
</evidence>
<keyword evidence="4" id="KW-1185">Reference proteome</keyword>
<evidence type="ECO:0000313" key="4">
    <source>
        <dbReference type="Proteomes" id="UP000075714"/>
    </source>
</evidence>
<dbReference type="EMBL" id="LSYV01000026">
    <property type="protein sequence ID" value="KXZ48798.1"/>
    <property type="molecule type" value="Genomic_DNA"/>
</dbReference>
<dbReference type="AlphaFoldDB" id="A0A150GG34"/>
<dbReference type="OrthoDB" id="419768at2759"/>
<dbReference type="InterPro" id="IPR000008">
    <property type="entry name" value="C2_dom"/>
</dbReference>
<dbReference type="PANTHER" id="PTHR47052:SF3">
    <property type="entry name" value="INGRESSION PROTEIN 1"/>
    <property type="match status" value="1"/>
</dbReference>
<evidence type="ECO:0000313" key="3">
    <source>
        <dbReference type="EMBL" id="KXZ48798.1"/>
    </source>
</evidence>
<dbReference type="Gene3D" id="2.60.40.150">
    <property type="entry name" value="C2 domain"/>
    <property type="match status" value="1"/>
</dbReference>
<dbReference type="SUPFAM" id="SSF49562">
    <property type="entry name" value="C2 domain (Calcium/lipid-binding domain, CaLB)"/>
    <property type="match status" value="1"/>
</dbReference>
<dbReference type="Pfam" id="PF00168">
    <property type="entry name" value="C2"/>
    <property type="match status" value="1"/>
</dbReference>
<reference evidence="4" key="1">
    <citation type="journal article" date="2016" name="Nat. Commun.">
        <title>The Gonium pectorale genome demonstrates co-option of cell cycle regulation during the evolution of multicellularity.</title>
        <authorList>
            <person name="Hanschen E.R."/>
            <person name="Marriage T.N."/>
            <person name="Ferris P.J."/>
            <person name="Hamaji T."/>
            <person name="Toyoda A."/>
            <person name="Fujiyama A."/>
            <person name="Neme R."/>
            <person name="Noguchi H."/>
            <person name="Minakuchi Y."/>
            <person name="Suzuki M."/>
            <person name="Kawai-Toyooka H."/>
            <person name="Smith D.R."/>
            <person name="Sparks H."/>
            <person name="Anderson J."/>
            <person name="Bakaric R."/>
            <person name="Luria V."/>
            <person name="Karger A."/>
            <person name="Kirschner M.W."/>
            <person name="Durand P.M."/>
            <person name="Michod R.E."/>
            <person name="Nozaki H."/>
            <person name="Olson B.J."/>
        </authorList>
    </citation>
    <scope>NUCLEOTIDE SEQUENCE [LARGE SCALE GENOMIC DNA]</scope>
    <source>
        <strain evidence="4">NIES-2863</strain>
    </source>
</reference>
<dbReference type="SMART" id="SM00239">
    <property type="entry name" value="C2"/>
    <property type="match status" value="1"/>
</dbReference>
<protein>
    <recommendedName>
        <fullName evidence="2">C2 domain-containing protein</fullName>
    </recommendedName>
</protein>
<feature type="domain" description="C2" evidence="2">
    <location>
        <begin position="1"/>
        <end position="106"/>
    </location>
</feature>
<dbReference type="PROSITE" id="PS50004">
    <property type="entry name" value="C2"/>
    <property type="match status" value="1"/>
</dbReference>
<feature type="compositionally biased region" description="Pro residues" evidence="1">
    <location>
        <begin position="203"/>
        <end position="227"/>
    </location>
</feature>
<name>A0A150GG34_GONPE</name>
<dbReference type="CDD" id="cd00030">
    <property type="entry name" value="C2"/>
    <property type="match status" value="1"/>
</dbReference>
<dbReference type="PANTHER" id="PTHR47052">
    <property type="entry name" value="CONSERVED SERINE PROLINE-RICH PROTEIN (AFU_ORTHOLOGUE AFUA_2G01790)"/>
    <property type="match status" value="1"/>
</dbReference>
<evidence type="ECO:0000256" key="1">
    <source>
        <dbReference type="SAM" id="MobiDB-lite"/>
    </source>
</evidence>
<dbReference type="InterPro" id="IPR035892">
    <property type="entry name" value="C2_domain_sf"/>
</dbReference>
<sequence length="264" mass="27929">MALEAGTLRVTLQYAKGIKDCDWFGRQDPYAKLRVGSQEVRSRMVRDGGRNPVWDETFDFNVINENTLEITIMDEDTVVRDDLIGTCSVSLARVREQGVDRVQAPLTAGKKAQRQEGFVALALSFTPNSRLRPGAAGYGAYGAPPYGAPAPAYGYPPAMAPCASCGHGAAAAAPYYAPPPPQAYAQPPYGHAATFAYGSTSYAPPPPPSAPSAPSAPPAPPLAPPPYGAQAQSSYYPPPPSYYPVAPTPSYGAPYAAPVPYYRS</sequence>
<dbReference type="Proteomes" id="UP000075714">
    <property type="component" value="Unassembled WGS sequence"/>
</dbReference>
<organism evidence="3 4">
    <name type="scientific">Gonium pectorale</name>
    <name type="common">Green alga</name>
    <dbReference type="NCBI Taxonomy" id="33097"/>
    <lineage>
        <taxon>Eukaryota</taxon>
        <taxon>Viridiplantae</taxon>
        <taxon>Chlorophyta</taxon>
        <taxon>core chlorophytes</taxon>
        <taxon>Chlorophyceae</taxon>
        <taxon>CS clade</taxon>
        <taxon>Chlamydomonadales</taxon>
        <taxon>Volvocaceae</taxon>
        <taxon>Gonium</taxon>
    </lineage>
</organism>
<dbReference type="STRING" id="33097.A0A150GG34"/>
<gene>
    <name evidence="3" type="ORF">GPECTOR_25g382</name>
</gene>
<proteinExistence type="predicted"/>